<dbReference type="PANTHER" id="PTHR36456:SF1">
    <property type="entry name" value="UPF0232 PROTEIN SCO3875"/>
    <property type="match status" value="1"/>
</dbReference>
<evidence type="ECO:0000313" key="1">
    <source>
        <dbReference type="EMBL" id="QEG38051.1"/>
    </source>
</evidence>
<dbReference type="Pfam" id="PF05258">
    <property type="entry name" value="DciA"/>
    <property type="match status" value="1"/>
</dbReference>
<reference evidence="1 2" key="1">
    <citation type="submission" date="2019-08" db="EMBL/GenBank/DDBJ databases">
        <title>Deep-cultivation of Planctomycetes and their phenomic and genomic characterization uncovers novel biology.</title>
        <authorList>
            <person name="Wiegand S."/>
            <person name="Jogler M."/>
            <person name="Boedeker C."/>
            <person name="Pinto D."/>
            <person name="Vollmers J."/>
            <person name="Rivas-Marin E."/>
            <person name="Kohn T."/>
            <person name="Peeters S.H."/>
            <person name="Heuer A."/>
            <person name="Rast P."/>
            <person name="Oberbeckmann S."/>
            <person name="Bunk B."/>
            <person name="Jeske O."/>
            <person name="Meyerdierks A."/>
            <person name="Storesund J.E."/>
            <person name="Kallscheuer N."/>
            <person name="Luecker S."/>
            <person name="Lage O.M."/>
            <person name="Pohl T."/>
            <person name="Merkel B.J."/>
            <person name="Hornburger P."/>
            <person name="Mueller R.-W."/>
            <person name="Bruemmer F."/>
            <person name="Labrenz M."/>
            <person name="Spormann A.M."/>
            <person name="Op den Camp H."/>
            <person name="Overmann J."/>
            <person name="Amann R."/>
            <person name="Jetten M.S.M."/>
            <person name="Mascher T."/>
            <person name="Medema M.H."/>
            <person name="Devos D.P."/>
            <person name="Kaster A.-K."/>
            <person name="Ovreas L."/>
            <person name="Rohde M."/>
            <person name="Galperin M.Y."/>
            <person name="Jogler C."/>
        </authorList>
    </citation>
    <scope>NUCLEOTIDE SEQUENCE [LARGE SCALE GENOMIC DNA]</scope>
    <source>
        <strain evidence="1 2">UC8</strain>
    </source>
</reference>
<evidence type="ECO:0000313" key="2">
    <source>
        <dbReference type="Proteomes" id="UP000325286"/>
    </source>
</evidence>
<dbReference type="InterPro" id="IPR007922">
    <property type="entry name" value="DciA-like"/>
</dbReference>
<protein>
    <recommendedName>
        <fullName evidence="3">DUF721 domain-containing protein</fullName>
    </recommendedName>
</protein>
<dbReference type="PANTHER" id="PTHR36456">
    <property type="entry name" value="UPF0232 PROTEIN SCO3875"/>
    <property type="match status" value="1"/>
</dbReference>
<dbReference type="KEGG" id="rul:UC8_00040"/>
<dbReference type="EMBL" id="CP042914">
    <property type="protein sequence ID" value="QEG38051.1"/>
    <property type="molecule type" value="Genomic_DNA"/>
</dbReference>
<dbReference type="OrthoDB" id="276252at2"/>
<evidence type="ECO:0008006" key="3">
    <source>
        <dbReference type="Google" id="ProtNLM"/>
    </source>
</evidence>
<gene>
    <name evidence="1" type="ORF">UC8_00040</name>
</gene>
<dbReference type="AlphaFoldDB" id="A0A5B9QVK7"/>
<sequence>MAKAKANDHYSDDRRNSKYPRKIGSIVNQLIARRGYAQVTANEQLQQVVGEAVGKDLAATVRVGNLKRGVLELYASDSVTMQELTFLKRKILRSINKAMPDGGVKNLRFRISGSG</sequence>
<organism evidence="1 2">
    <name type="scientific">Roseimaritima ulvae</name>
    <dbReference type="NCBI Taxonomy" id="980254"/>
    <lineage>
        <taxon>Bacteria</taxon>
        <taxon>Pseudomonadati</taxon>
        <taxon>Planctomycetota</taxon>
        <taxon>Planctomycetia</taxon>
        <taxon>Pirellulales</taxon>
        <taxon>Pirellulaceae</taxon>
        <taxon>Roseimaritima</taxon>
    </lineage>
</organism>
<keyword evidence="2" id="KW-1185">Reference proteome</keyword>
<dbReference type="RefSeq" id="WP_068135960.1">
    <property type="nucleotide sequence ID" value="NZ_CP042914.1"/>
</dbReference>
<dbReference type="Proteomes" id="UP000325286">
    <property type="component" value="Chromosome"/>
</dbReference>
<proteinExistence type="predicted"/>
<name>A0A5B9QVK7_9BACT</name>
<accession>A0A5B9QVK7</accession>